<sequence length="117" mass="13119">ASAKIAAESPPSPSPAPNTGIRELCVVVQCRQTITQHPIPNEEFGAKWLERHVTCGLEICRKTSERIEYESILNGTYTAAAEEEKLRHVQQQQHGSMTRRKVPQLHESFLCPREANA</sequence>
<reference evidence="1 2" key="1">
    <citation type="journal article" date="2017" name="Curr. Biol.">
        <title>The Evolution of Venom by Co-option of Single-Copy Genes.</title>
        <authorList>
            <person name="Martinson E.O."/>
            <person name="Mrinalini"/>
            <person name="Kelkar Y.D."/>
            <person name="Chang C.H."/>
            <person name="Werren J.H."/>
        </authorList>
    </citation>
    <scope>NUCLEOTIDE SEQUENCE [LARGE SCALE GENOMIC DNA]</scope>
    <source>
        <strain evidence="1 2">Alberta</strain>
        <tissue evidence="1">Whole body</tissue>
    </source>
</reference>
<keyword evidence="2" id="KW-1185">Reference proteome</keyword>
<evidence type="ECO:0000313" key="1">
    <source>
        <dbReference type="EMBL" id="OXU17934.1"/>
    </source>
</evidence>
<protein>
    <submittedName>
        <fullName evidence="1">Uncharacterized protein</fullName>
    </submittedName>
</protein>
<feature type="non-terminal residue" evidence="1">
    <location>
        <position position="1"/>
    </location>
</feature>
<gene>
    <name evidence="1" type="ORF">TSAR_008215</name>
</gene>
<proteinExistence type="predicted"/>
<accession>A0A232EHW9</accession>
<dbReference type="Proteomes" id="UP000215335">
    <property type="component" value="Unassembled WGS sequence"/>
</dbReference>
<comment type="caution">
    <text evidence="1">The sequence shown here is derived from an EMBL/GenBank/DDBJ whole genome shotgun (WGS) entry which is preliminary data.</text>
</comment>
<dbReference type="EMBL" id="NNAY01004415">
    <property type="protein sequence ID" value="OXU17934.1"/>
    <property type="molecule type" value="Genomic_DNA"/>
</dbReference>
<dbReference type="AlphaFoldDB" id="A0A232EHW9"/>
<organism evidence="1 2">
    <name type="scientific">Trichomalopsis sarcophagae</name>
    <dbReference type="NCBI Taxonomy" id="543379"/>
    <lineage>
        <taxon>Eukaryota</taxon>
        <taxon>Metazoa</taxon>
        <taxon>Ecdysozoa</taxon>
        <taxon>Arthropoda</taxon>
        <taxon>Hexapoda</taxon>
        <taxon>Insecta</taxon>
        <taxon>Pterygota</taxon>
        <taxon>Neoptera</taxon>
        <taxon>Endopterygota</taxon>
        <taxon>Hymenoptera</taxon>
        <taxon>Apocrita</taxon>
        <taxon>Proctotrupomorpha</taxon>
        <taxon>Chalcidoidea</taxon>
        <taxon>Pteromalidae</taxon>
        <taxon>Pteromalinae</taxon>
        <taxon>Trichomalopsis</taxon>
    </lineage>
</organism>
<name>A0A232EHW9_9HYME</name>
<evidence type="ECO:0000313" key="2">
    <source>
        <dbReference type="Proteomes" id="UP000215335"/>
    </source>
</evidence>